<protein>
    <submittedName>
        <fullName evidence="2">Uncharacterized protein</fullName>
    </submittedName>
</protein>
<dbReference type="EMBL" id="VVXK01000007">
    <property type="protein sequence ID" value="KAA2370642.1"/>
    <property type="molecule type" value="Genomic_DNA"/>
</dbReference>
<comment type="caution">
    <text evidence="2">The sequence shown here is derived from an EMBL/GenBank/DDBJ whole genome shotgun (WGS) entry which is preliminary data.</text>
</comment>
<dbReference type="Proteomes" id="UP000323567">
    <property type="component" value="Unassembled WGS sequence"/>
</dbReference>
<proteinExistence type="predicted"/>
<evidence type="ECO:0000256" key="1">
    <source>
        <dbReference type="SAM" id="Phobius"/>
    </source>
</evidence>
<dbReference type="RefSeq" id="WP_149887257.1">
    <property type="nucleotide sequence ID" value="NZ_DBGANE010000061.1"/>
</dbReference>
<organism evidence="2 3">
    <name type="scientific">Alistipes shahii</name>
    <dbReference type="NCBI Taxonomy" id="328814"/>
    <lineage>
        <taxon>Bacteria</taxon>
        <taxon>Pseudomonadati</taxon>
        <taxon>Bacteroidota</taxon>
        <taxon>Bacteroidia</taxon>
        <taxon>Bacteroidales</taxon>
        <taxon>Rikenellaceae</taxon>
        <taxon>Alistipes</taxon>
    </lineage>
</organism>
<reference evidence="2 3" key="1">
    <citation type="journal article" date="2019" name="Nat. Med.">
        <title>A library of human gut bacterial isolates paired with longitudinal multiomics data enables mechanistic microbiome research.</title>
        <authorList>
            <person name="Poyet M."/>
            <person name="Groussin M."/>
            <person name="Gibbons S.M."/>
            <person name="Avila-Pacheco J."/>
            <person name="Jiang X."/>
            <person name="Kearney S.M."/>
            <person name="Perrotta A.R."/>
            <person name="Berdy B."/>
            <person name="Zhao S."/>
            <person name="Lieberman T.D."/>
            <person name="Swanson P.K."/>
            <person name="Smith M."/>
            <person name="Roesemann S."/>
            <person name="Alexander J.E."/>
            <person name="Rich S.A."/>
            <person name="Livny J."/>
            <person name="Vlamakis H."/>
            <person name="Clish C."/>
            <person name="Bullock K."/>
            <person name="Deik A."/>
            <person name="Scott J."/>
            <person name="Pierce K.A."/>
            <person name="Xavier R.J."/>
            <person name="Alm E.J."/>
        </authorList>
    </citation>
    <scope>NUCLEOTIDE SEQUENCE [LARGE SCALE GENOMIC DNA]</scope>
    <source>
        <strain evidence="2 3">BIOML-A2</strain>
    </source>
</reference>
<accession>A0A5B3GBR6</accession>
<feature type="transmembrane region" description="Helical" evidence="1">
    <location>
        <begin position="268"/>
        <end position="290"/>
    </location>
</feature>
<keyword evidence="1" id="KW-0812">Transmembrane</keyword>
<dbReference type="AlphaFoldDB" id="A0A5B3GBR6"/>
<keyword evidence="1" id="KW-1133">Transmembrane helix</keyword>
<gene>
    <name evidence="2" type="ORF">F2Y13_06655</name>
</gene>
<evidence type="ECO:0000313" key="2">
    <source>
        <dbReference type="EMBL" id="KAA2370642.1"/>
    </source>
</evidence>
<evidence type="ECO:0000313" key="3">
    <source>
        <dbReference type="Proteomes" id="UP000323567"/>
    </source>
</evidence>
<sequence length="296" mass="33811">MTLHPYDSLLQVNVYEHGINLFKYHKLVFGCDEVNRFDHLIPLFASQKQFQLDLLGKESDFIQMNHPLRTTGTSKSHMQKLGGYRIMELDSGKSTENEYWDWALSAGHYSFGLANDDLHYPDKSSRIAVRCNFLHCPSARYEDIKETLLGGCYYAMRIPDYGHGDWEVKYARNRNLPSVEKIGLDGETIYIALSRQADSIKVTGQDHTTLSLARNSSEASYTMRDNDPYARITAYFPDGEVIYTNPFARYDASVAQTPYMAPAHTVNIPLTILFNFTLLVLCAGVTLIFYKTVIKW</sequence>
<name>A0A5B3GBR6_9BACT</name>
<keyword evidence="1" id="KW-0472">Membrane</keyword>